<feature type="compositionally biased region" description="Basic and acidic residues" evidence="1">
    <location>
        <begin position="1"/>
        <end position="11"/>
    </location>
</feature>
<feature type="region of interest" description="Disordered" evidence="1">
    <location>
        <begin position="1"/>
        <end position="21"/>
    </location>
</feature>
<name>A0A2A6BRB6_PRIPA</name>
<sequence length="96" mass="11031">MTSVDSSKDLKTVPFQTHEPEDPNYTHFSILIPTDQETVDGYFAIKLDNAFDHLSREIREKESNVTEEFASQSVLMNPDQEIRILNFTVGKGDWPK</sequence>
<organism evidence="2 3">
    <name type="scientific">Pristionchus pacificus</name>
    <name type="common">Parasitic nematode worm</name>
    <dbReference type="NCBI Taxonomy" id="54126"/>
    <lineage>
        <taxon>Eukaryota</taxon>
        <taxon>Metazoa</taxon>
        <taxon>Ecdysozoa</taxon>
        <taxon>Nematoda</taxon>
        <taxon>Chromadorea</taxon>
        <taxon>Rhabditida</taxon>
        <taxon>Rhabditina</taxon>
        <taxon>Diplogasteromorpha</taxon>
        <taxon>Diplogasteroidea</taxon>
        <taxon>Neodiplogasteridae</taxon>
        <taxon>Pristionchus</taxon>
    </lineage>
</organism>
<keyword evidence="3" id="KW-1185">Reference proteome</keyword>
<dbReference type="EnsemblMetazoa" id="PPA44334.1">
    <property type="protein sequence ID" value="PPA44334.1"/>
    <property type="gene ID" value="WBGene00282703"/>
</dbReference>
<accession>A0A8R1Z2D0</accession>
<dbReference type="Proteomes" id="UP000005239">
    <property type="component" value="Unassembled WGS sequence"/>
</dbReference>
<reference evidence="2" key="2">
    <citation type="submission" date="2022-06" db="UniProtKB">
        <authorList>
            <consortium name="EnsemblMetazoa"/>
        </authorList>
    </citation>
    <scope>IDENTIFICATION</scope>
    <source>
        <strain evidence="2">PS312</strain>
    </source>
</reference>
<gene>
    <name evidence="2" type="primary">WBGene00282703</name>
</gene>
<accession>A0A2A6BRB6</accession>
<protein>
    <submittedName>
        <fullName evidence="2">Uncharacterized protein</fullName>
    </submittedName>
</protein>
<evidence type="ECO:0000313" key="3">
    <source>
        <dbReference type="Proteomes" id="UP000005239"/>
    </source>
</evidence>
<dbReference type="AlphaFoldDB" id="A0A2A6BRB6"/>
<evidence type="ECO:0000256" key="1">
    <source>
        <dbReference type="SAM" id="MobiDB-lite"/>
    </source>
</evidence>
<evidence type="ECO:0000313" key="2">
    <source>
        <dbReference type="EnsemblMetazoa" id="PPA44334.1"/>
    </source>
</evidence>
<proteinExistence type="predicted"/>
<reference evidence="3" key="1">
    <citation type="journal article" date="2008" name="Nat. Genet.">
        <title>The Pristionchus pacificus genome provides a unique perspective on nematode lifestyle and parasitism.</title>
        <authorList>
            <person name="Dieterich C."/>
            <person name="Clifton S.W."/>
            <person name="Schuster L.N."/>
            <person name="Chinwalla A."/>
            <person name="Delehaunty K."/>
            <person name="Dinkelacker I."/>
            <person name="Fulton L."/>
            <person name="Fulton R."/>
            <person name="Godfrey J."/>
            <person name="Minx P."/>
            <person name="Mitreva M."/>
            <person name="Roeseler W."/>
            <person name="Tian H."/>
            <person name="Witte H."/>
            <person name="Yang S.P."/>
            <person name="Wilson R.K."/>
            <person name="Sommer R.J."/>
        </authorList>
    </citation>
    <scope>NUCLEOTIDE SEQUENCE [LARGE SCALE GENOMIC DNA]</scope>
    <source>
        <strain evidence="3">PS312</strain>
    </source>
</reference>